<name>A0A1R3W782_9GAMM</name>
<reference evidence="1 2" key="1">
    <citation type="submission" date="2017-01" db="EMBL/GenBank/DDBJ databases">
        <authorList>
            <person name="Mah S.A."/>
            <person name="Swanson W.J."/>
            <person name="Moy G.W."/>
            <person name="Vacquier V.D."/>
        </authorList>
    </citation>
    <scope>NUCLEOTIDE SEQUENCE [LARGE SCALE GENOMIC DNA]</scope>
    <source>
        <strain evidence="1 2">M9</strain>
    </source>
</reference>
<evidence type="ECO:0000313" key="2">
    <source>
        <dbReference type="Proteomes" id="UP000223759"/>
    </source>
</evidence>
<accession>A0A1R3W782</accession>
<organism evidence="1 2">
    <name type="scientific">Ectothiorhodosinus mongolicus</name>
    <dbReference type="NCBI Taxonomy" id="233100"/>
    <lineage>
        <taxon>Bacteria</taxon>
        <taxon>Pseudomonadati</taxon>
        <taxon>Pseudomonadota</taxon>
        <taxon>Gammaproteobacteria</taxon>
        <taxon>Chromatiales</taxon>
        <taxon>Ectothiorhodospiraceae</taxon>
        <taxon>Ectothiorhodosinus</taxon>
    </lineage>
</organism>
<proteinExistence type="predicted"/>
<dbReference type="OrthoDB" id="4219687at2"/>
<sequence>MKTLGAALASRRERQTKHCNQCGNLFLGLKISRYCSEACRQRAKYHRSKQVMRQTPLSRTLGLSRAYDWSNKQIPEEVFLLRVLQGVELIDIAKCVRVYGADCMQIILDRIDDPLTRNIAGRKLRNAIEAIEHIDAAA</sequence>
<dbReference type="RefSeq" id="WP_076756173.1">
    <property type="nucleotide sequence ID" value="NZ_CP023018.1"/>
</dbReference>
<dbReference type="AlphaFoldDB" id="A0A1R3W782"/>
<dbReference type="Proteomes" id="UP000223759">
    <property type="component" value="Unassembled WGS sequence"/>
</dbReference>
<dbReference type="EMBL" id="FTPK01000003">
    <property type="protein sequence ID" value="SIT73047.1"/>
    <property type="molecule type" value="Genomic_DNA"/>
</dbReference>
<gene>
    <name evidence="1" type="ORF">SAMN05216526_1794</name>
</gene>
<protein>
    <submittedName>
        <fullName evidence="1">Uncharacterized protein</fullName>
    </submittedName>
</protein>
<keyword evidence="2" id="KW-1185">Reference proteome</keyword>
<evidence type="ECO:0000313" key="1">
    <source>
        <dbReference type="EMBL" id="SIT73047.1"/>
    </source>
</evidence>
<dbReference type="STRING" id="233100.SAMN05216526_1794"/>